<gene>
    <name evidence="1" type="ORF">NM688_g2219</name>
</gene>
<accession>A0ACC1T902</accession>
<sequence>MGTRGGISRERFFVDVDSFCWYFLPSYLFAPSRTSATLPHQHLPGQVPPDLVGQLLRQHGQATSISSEFVYAYNMPRTVTTAPSGIAVVTVEGATTVDIGEGPYTACVPLCMVAQSGCDVVLGRSLRHALLLRLRSRLDVHGVAYDARSSTVDALQPMFITELIIGYTLPSRPVATIMFTTWESITMAQALTFTSDCKLGYYMKFPPHPMFWCQVITTAGAGTVQLHVQSWVFTTIVDICTKHQKDSFSCSNMTVDHLGLYRPARIFSAGQLYNKLMWLFLIGADVPILSYSV</sequence>
<protein>
    <submittedName>
        <fullName evidence="1">Uncharacterized protein</fullName>
    </submittedName>
</protein>
<dbReference type="EMBL" id="JANHOG010000272">
    <property type="protein sequence ID" value="KAJ3556085.1"/>
    <property type="molecule type" value="Genomic_DNA"/>
</dbReference>
<reference evidence="1" key="1">
    <citation type="submission" date="2022-07" db="EMBL/GenBank/DDBJ databases">
        <title>Genome Sequence of Phlebia brevispora.</title>
        <authorList>
            <person name="Buettner E."/>
        </authorList>
    </citation>
    <scope>NUCLEOTIDE SEQUENCE</scope>
    <source>
        <strain evidence="1">MPL23</strain>
    </source>
</reference>
<organism evidence="1 2">
    <name type="scientific">Phlebia brevispora</name>
    <dbReference type="NCBI Taxonomy" id="194682"/>
    <lineage>
        <taxon>Eukaryota</taxon>
        <taxon>Fungi</taxon>
        <taxon>Dikarya</taxon>
        <taxon>Basidiomycota</taxon>
        <taxon>Agaricomycotina</taxon>
        <taxon>Agaricomycetes</taxon>
        <taxon>Polyporales</taxon>
        <taxon>Meruliaceae</taxon>
        <taxon>Phlebia</taxon>
    </lineage>
</organism>
<name>A0ACC1T902_9APHY</name>
<proteinExistence type="predicted"/>
<dbReference type="Proteomes" id="UP001148662">
    <property type="component" value="Unassembled WGS sequence"/>
</dbReference>
<evidence type="ECO:0000313" key="2">
    <source>
        <dbReference type="Proteomes" id="UP001148662"/>
    </source>
</evidence>
<keyword evidence="2" id="KW-1185">Reference proteome</keyword>
<comment type="caution">
    <text evidence="1">The sequence shown here is derived from an EMBL/GenBank/DDBJ whole genome shotgun (WGS) entry which is preliminary data.</text>
</comment>
<evidence type="ECO:0000313" key="1">
    <source>
        <dbReference type="EMBL" id="KAJ3556085.1"/>
    </source>
</evidence>